<evidence type="ECO:0000313" key="2">
    <source>
        <dbReference type="Proteomes" id="UP000276133"/>
    </source>
</evidence>
<dbReference type="EMBL" id="REGN01004341">
    <property type="protein sequence ID" value="RNA17920.1"/>
    <property type="molecule type" value="Genomic_DNA"/>
</dbReference>
<protein>
    <submittedName>
        <fullName evidence="1">Uncharacterized protein</fullName>
    </submittedName>
</protein>
<organism evidence="1 2">
    <name type="scientific">Brachionus plicatilis</name>
    <name type="common">Marine rotifer</name>
    <name type="synonym">Brachionus muelleri</name>
    <dbReference type="NCBI Taxonomy" id="10195"/>
    <lineage>
        <taxon>Eukaryota</taxon>
        <taxon>Metazoa</taxon>
        <taxon>Spiralia</taxon>
        <taxon>Gnathifera</taxon>
        <taxon>Rotifera</taxon>
        <taxon>Eurotatoria</taxon>
        <taxon>Monogononta</taxon>
        <taxon>Pseudotrocha</taxon>
        <taxon>Ploima</taxon>
        <taxon>Brachionidae</taxon>
        <taxon>Brachionus</taxon>
    </lineage>
</organism>
<reference evidence="1 2" key="1">
    <citation type="journal article" date="2018" name="Sci. Rep.">
        <title>Genomic signatures of local adaptation to the degree of environmental predictability in rotifers.</title>
        <authorList>
            <person name="Franch-Gras L."/>
            <person name="Hahn C."/>
            <person name="Garcia-Roger E.M."/>
            <person name="Carmona M.J."/>
            <person name="Serra M."/>
            <person name="Gomez A."/>
        </authorList>
    </citation>
    <scope>NUCLEOTIDE SEQUENCE [LARGE SCALE GENOMIC DNA]</scope>
    <source>
        <strain evidence="1">HYR1</strain>
    </source>
</reference>
<name>A0A3M7R2U0_BRAPC</name>
<keyword evidence="2" id="KW-1185">Reference proteome</keyword>
<sequence>MELEVDKHKTSFYECLLKLTKNSERNVYSRTKIDEIIKLLLQNKTNPNTKNDEYYYHERRHQVLEIAGKQRLIRKLDDKKKDILIIVATEDLFDEINTCHRDEGHEEQLQQVLNEKINPIVDSTVVVDPIVVDPVEVELVEPVDVKKEVEKEKLCQTRLMSRLSKNHQRKWLILKIMRIISRKSRQVLIETCEVLLKKWHVKINECHMTYQLGTKFGLNKGMVLKKYVSYLKAEINLSKEKTLREINALHSITGGQGFLKCNCSGKGSPDHLHDRASYLNFCPFYYASPVRITIAILQGLFSKKWRQKIKREDWSKGLIVRLSKKFIYIFNSRKTSVKFI</sequence>
<proteinExistence type="predicted"/>
<gene>
    <name evidence="1" type="ORF">BpHYR1_004679</name>
</gene>
<accession>A0A3M7R2U0</accession>
<dbReference type="Proteomes" id="UP000276133">
    <property type="component" value="Unassembled WGS sequence"/>
</dbReference>
<evidence type="ECO:0000313" key="1">
    <source>
        <dbReference type="EMBL" id="RNA17920.1"/>
    </source>
</evidence>
<comment type="caution">
    <text evidence="1">The sequence shown here is derived from an EMBL/GenBank/DDBJ whole genome shotgun (WGS) entry which is preliminary data.</text>
</comment>
<dbReference type="AlphaFoldDB" id="A0A3M7R2U0"/>